<proteinExistence type="predicted"/>
<dbReference type="RefSeq" id="WP_194039046.1">
    <property type="nucleotide sequence ID" value="NZ_CP063373.1"/>
</dbReference>
<name>A0A7M2SFJ0_9ACTN</name>
<evidence type="ECO:0000313" key="2">
    <source>
        <dbReference type="Proteomes" id="UP000594205"/>
    </source>
</evidence>
<dbReference type="EMBL" id="CP063373">
    <property type="protein sequence ID" value="QOV34173.1"/>
    <property type="molecule type" value="Genomic_DNA"/>
</dbReference>
<evidence type="ECO:0000313" key="1">
    <source>
        <dbReference type="EMBL" id="QOV34173.1"/>
    </source>
</evidence>
<dbReference type="AlphaFoldDB" id="A0A7M2SFJ0"/>
<keyword evidence="2" id="KW-1185">Reference proteome</keyword>
<sequence length="201" mass="22602">MNVFDVRDVVKEPDALLAVTENPRHRAILLNFRRHALLEVSGRWREILQPDMIVDEPVYRINENGTSLRLRGTAEIAAFYAGLTGARANVFGPITDHVAVADWGLAIESFFGHHLPGRVLAEQGEDIDDPDAYYQLTHYMASFWPYDADCRLIGEHVYEDTGSRRIEKMDPADVITPERARELLAPLFDRAPLGPDPSAHG</sequence>
<protein>
    <recommendedName>
        <fullName evidence="3">SnoaL-like domain-containing protein</fullName>
    </recommendedName>
</protein>
<gene>
    <name evidence="1" type="ORF">IM697_29000</name>
</gene>
<dbReference type="KEGG" id="sfeu:IM697_29000"/>
<accession>A0A7M2SFJ0</accession>
<evidence type="ECO:0008006" key="3">
    <source>
        <dbReference type="Google" id="ProtNLM"/>
    </source>
</evidence>
<dbReference type="Proteomes" id="UP000594205">
    <property type="component" value="Chromosome"/>
</dbReference>
<organism evidence="1 2">
    <name type="scientific">Streptomyces ferrugineus</name>
    <dbReference type="NCBI Taxonomy" id="1413221"/>
    <lineage>
        <taxon>Bacteria</taxon>
        <taxon>Bacillati</taxon>
        <taxon>Actinomycetota</taxon>
        <taxon>Actinomycetes</taxon>
        <taxon>Kitasatosporales</taxon>
        <taxon>Streptomycetaceae</taxon>
        <taxon>Streptomyces</taxon>
    </lineage>
</organism>
<reference evidence="1 2" key="1">
    <citation type="submission" date="2020-10" db="EMBL/GenBank/DDBJ databases">
        <title>Streptomyces ferrugineus complate genome analysis.</title>
        <authorList>
            <person name="Anwar N."/>
        </authorList>
    </citation>
    <scope>NUCLEOTIDE SEQUENCE [LARGE SCALE GENOMIC DNA]</scope>
    <source>
        <strain evidence="1 2">CCTCC AA2014009</strain>
    </source>
</reference>